<dbReference type="InterPro" id="IPR002110">
    <property type="entry name" value="Ankyrin_rpt"/>
</dbReference>
<dbReference type="InterPro" id="IPR022018">
    <property type="entry name" value="GIT1_C"/>
</dbReference>
<evidence type="ECO:0000256" key="1">
    <source>
        <dbReference type="ARBA" id="ARBA00022468"/>
    </source>
</evidence>
<feature type="domain" description="GIT Spa2 homology (SHD)" evidence="8">
    <location>
        <begin position="259"/>
        <end position="289"/>
    </location>
</feature>
<evidence type="ECO:0000256" key="4">
    <source>
        <dbReference type="ARBA" id="ARBA00023043"/>
    </source>
</evidence>
<keyword evidence="9" id="KW-1185">Reference proteome</keyword>
<feature type="repeat" description="ANK" evidence="5">
    <location>
        <begin position="142"/>
        <end position="174"/>
    </location>
</feature>
<dbReference type="Pfam" id="PF00023">
    <property type="entry name" value="Ank"/>
    <property type="match status" value="1"/>
</dbReference>
<feature type="compositionally biased region" description="Basic and acidic residues" evidence="7">
    <location>
        <begin position="445"/>
        <end position="459"/>
    </location>
</feature>
<feature type="coiled-coil region" evidence="6">
    <location>
        <begin position="477"/>
        <end position="534"/>
    </location>
</feature>
<keyword evidence="2" id="KW-0677">Repeat</keyword>
<dbReference type="AlphaFoldDB" id="A0A915IB25"/>
<protein>
    <submittedName>
        <fullName evidence="10">GIT Spa2 homology (SHD) domain-containing protein</fullName>
    </submittedName>
</protein>
<dbReference type="PANTHER" id="PTHR46097:SF3">
    <property type="entry name" value="ARF GTPASE-ACTIVATING PROTEIN GIT"/>
    <property type="match status" value="1"/>
</dbReference>
<evidence type="ECO:0000256" key="2">
    <source>
        <dbReference type="ARBA" id="ARBA00022737"/>
    </source>
</evidence>
<dbReference type="GO" id="GO:0032012">
    <property type="term" value="P:regulation of ARF protein signal transduction"/>
    <property type="evidence" value="ECO:0007669"/>
    <property type="project" value="InterPro"/>
</dbReference>
<dbReference type="SUPFAM" id="SSF48403">
    <property type="entry name" value="Ankyrin repeat"/>
    <property type="match status" value="1"/>
</dbReference>
<feature type="compositionally biased region" description="Polar residues" evidence="7">
    <location>
        <begin position="433"/>
        <end position="444"/>
    </location>
</feature>
<sequence>MEFFIFPRSSKAGCFCTPIQTALVQTLYNAGSNNVWEHFLLDPSTSGRFRRKPTIGDPLYPSKADFIKSKYVDQAFVLKPNFSRLSEGEDGTMGGISAVSLIEAFREINKQLYSCVRTNYVETTLRLLAQGANPMGYVDPDTGFTPMHIAAREGQDLQVELLYLYGADPMQPDFGGLTPYEHAKQAGHFDLASHLFDLQYEVTDRMSFYLCSKKPDHSSMMLDHQHFIVPELSSLHALSGQSIAISDSSTSNIVRLKPLRRRIQGLNDASFEKLAQDVYDELDRREVESEWSVCLSDDAFLTGDRYVAPFLPVNSDLPSIRNQYRQKLAKFTDREFCTLIVDVLAEAKRRCCACPSNQASFDIGGKLTKSMSSSATASSFVHGCRAPNESLHSTASSGGLFSENHNSDFQKSGIRRKSDSPVYDVVASDSEDVTNGRNRATLLNKSDEKAKKTPVKKESTNFNLPKQAEATVTLEDYLDLRAQLAATEAMVEEMQRKNEQDVSMGHKYYSVTNISDIQSTKNQLNRKFSDIESEQSQYRLIGEAFTINNPLSEAKPKNHSVLRSASLNIVDSMFEHAQNGNIMAKETQKAENSNGYDNAELCVFTESAVKSIVERNTVSTVPAASLPYPQNLIALTESLTNLMQRLFADARTGRTETFAAHADAARSVVDRMLLCVPPDHKTTRIDSTLSTMADASIALTVRCAEATTWLLRHESARQADQEREQAIYRVIQAAYDVAKAAKTLINYVG</sequence>
<dbReference type="GO" id="GO:0098793">
    <property type="term" value="C:presynapse"/>
    <property type="evidence" value="ECO:0007669"/>
    <property type="project" value="GOC"/>
</dbReference>
<evidence type="ECO:0000256" key="3">
    <source>
        <dbReference type="ARBA" id="ARBA00022771"/>
    </source>
</evidence>
<feature type="region of interest" description="Disordered" evidence="7">
    <location>
        <begin position="395"/>
        <end position="459"/>
    </location>
</feature>
<dbReference type="PROSITE" id="PS50088">
    <property type="entry name" value="ANK_REPEAT"/>
    <property type="match status" value="1"/>
</dbReference>
<evidence type="ECO:0000259" key="8">
    <source>
        <dbReference type="SMART" id="SM00555"/>
    </source>
</evidence>
<feature type="compositionally biased region" description="Polar residues" evidence="7">
    <location>
        <begin position="395"/>
        <end position="410"/>
    </location>
</feature>
<dbReference type="InterPro" id="IPR013724">
    <property type="entry name" value="GIT_SHD"/>
</dbReference>
<proteinExistence type="predicted"/>
<keyword evidence="3" id="KW-0862">Zinc</keyword>
<evidence type="ECO:0000256" key="5">
    <source>
        <dbReference type="PROSITE-ProRule" id="PRU00023"/>
    </source>
</evidence>
<organism evidence="9 10">
    <name type="scientific">Romanomermis culicivorax</name>
    <name type="common">Nematode worm</name>
    <dbReference type="NCBI Taxonomy" id="13658"/>
    <lineage>
        <taxon>Eukaryota</taxon>
        <taxon>Metazoa</taxon>
        <taxon>Ecdysozoa</taxon>
        <taxon>Nematoda</taxon>
        <taxon>Enoplea</taxon>
        <taxon>Dorylaimia</taxon>
        <taxon>Mermithida</taxon>
        <taxon>Mermithoidea</taxon>
        <taxon>Mermithidae</taxon>
        <taxon>Romanomermis</taxon>
    </lineage>
</organism>
<keyword evidence="3" id="KW-0863">Zinc-finger</keyword>
<name>A0A915IB25_ROMCU</name>
<dbReference type="Gene3D" id="1.25.40.20">
    <property type="entry name" value="Ankyrin repeat-containing domain"/>
    <property type="match status" value="1"/>
</dbReference>
<reference evidence="10" key="1">
    <citation type="submission" date="2022-11" db="UniProtKB">
        <authorList>
            <consortium name="WormBaseParasite"/>
        </authorList>
    </citation>
    <scope>IDENTIFICATION</scope>
</reference>
<dbReference type="PROSITE" id="PS50297">
    <property type="entry name" value="ANK_REP_REGION"/>
    <property type="match status" value="1"/>
</dbReference>
<dbReference type="GO" id="GO:0036465">
    <property type="term" value="P:synaptic vesicle recycling"/>
    <property type="evidence" value="ECO:0007669"/>
    <property type="project" value="TreeGrafter"/>
</dbReference>
<dbReference type="Gene3D" id="1.20.120.330">
    <property type="entry name" value="Nucleotidyltransferases domain 2"/>
    <property type="match status" value="1"/>
</dbReference>
<dbReference type="GO" id="GO:0005096">
    <property type="term" value="F:GTPase activator activity"/>
    <property type="evidence" value="ECO:0007669"/>
    <property type="project" value="UniProtKB-KW"/>
</dbReference>
<dbReference type="InterPro" id="IPR036770">
    <property type="entry name" value="Ankyrin_rpt-contain_sf"/>
</dbReference>
<keyword evidence="1" id="KW-0343">GTPase activation</keyword>
<dbReference type="GO" id="GO:0007420">
    <property type="term" value="P:brain development"/>
    <property type="evidence" value="ECO:0007669"/>
    <property type="project" value="InterPro"/>
</dbReference>
<evidence type="ECO:0000313" key="10">
    <source>
        <dbReference type="WBParaSite" id="nRc.2.0.1.t10973-RA"/>
    </source>
</evidence>
<dbReference type="InterPro" id="IPR047161">
    <property type="entry name" value="GIT-like"/>
</dbReference>
<dbReference type="GO" id="GO:0008277">
    <property type="term" value="P:regulation of G protein-coupled receptor signaling pathway"/>
    <property type="evidence" value="ECO:0007669"/>
    <property type="project" value="TreeGrafter"/>
</dbReference>
<feature type="domain" description="GIT Spa2 homology (SHD)" evidence="8">
    <location>
        <begin position="324"/>
        <end position="354"/>
    </location>
</feature>
<keyword evidence="3" id="KW-0479">Metal-binding</keyword>
<dbReference type="Proteomes" id="UP000887565">
    <property type="component" value="Unplaced"/>
</dbReference>
<dbReference type="WBParaSite" id="nRc.2.0.1.t10973-RA">
    <property type="protein sequence ID" value="nRc.2.0.1.t10973-RA"/>
    <property type="gene ID" value="nRc.2.0.1.g10973"/>
</dbReference>
<evidence type="ECO:0000313" key="9">
    <source>
        <dbReference type="Proteomes" id="UP000887565"/>
    </source>
</evidence>
<dbReference type="Pfam" id="PF12205">
    <property type="entry name" value="GIT1_C"/>
    <property type="match status" value="1"/>
</dbReference>
<dbReference type="PANTHER" id="PTHR46097">
    <property type="entry name" value="G PROTEIN-COUPLED RECEPTOR KINASE INTERACTING ARFGAP"/>
    <property type="match status" value="1"/>
</dbReference>
<evidence type="ECO:0000256" key="7">
    <source>
        <dbReference type="SAM" id="MobiDB-lite"/>
    </source>
</evidence>
<dbReference type="SMART" id="SM00555">
    <property type="entry name" value="GIT"/>
    <property type="match status" value="2"/>
</dbReference>
<keyword evidence="4 5" id="KW-0040">ANK repeat</keyword>
<evidence type="ECO:0000256" key="6">
    <source>
        <dbReference type="SAM" id="Coils"/>
    </source>
</evidence>
<accession>A0A915IB25</accession>
<dbReference type="GO" id="GO:0008270">
    <property type="term" value="F:zinc ion binding"/>
    <property type="evidence" value="ECO:0007669"/>
    <property type="project" value="UniProtKB-KW"/>
</dbReference>
<dbReference type="GO" id="GO:0031267">
    <property type="term" value="F:small GTPase binding"/>
    <property type="evidence" value="ECO:0007669"/>
    <property type="project" value="TreeGrafter"/>
</dbReference>
<dbReference type="Pfam" id="PF08518">
    <property type="entry name" value="GIT_SHD"/>
    <property type="match status" value="2"/>
</dbReference>
<keyword evidence="6" id="KW-0175">Coiled coil</keyword>